<evidence type="ECO:0000259" key="1">
    <source>
        <dbReference type="Pfam" id="PF04937"/>
    </source>
</evidence>
<dbReference type="InParanoid" id="A0A0R0LHC6"/>
<sequence length="448" mass="51355">MCLYCDKIIKKGGINRLKAHLAGGKGQVEQCKKVLADIPIQLKQNNARKIIFVSQPTLKCVLQPKEVVQKCDIAFARWMIDAHVPFNVVNTTYYQPMVDAFCSIGPGYKGPNFHNVRCFLLNNCVNEVRKVIEKYHHIWKQIGCTIIFVDPSNASKTTENLYKILRDVVLRVGLENVVHVVTDNAANYVVVGKLLEVEFPNLYCSPCVAHCINLMLLDIGKIDEVSEVVSLASKITRYIYNHCYALYLMRKHTDGREILCPTLTCFANNIIDLQRISAKKDSLRAMKLKLTEPLVLVLRLVDSEDKLTMGFLYHAMHKAREEMVRRFQRNKKKVEPYLTILDRFTTLYPKSNSHLTSEFRLYKNIEGDFGRQSIVRERNIVMPGLCAPHLQKMAIYILSQTCSWSIKSSMILSMFVKKHANWVLEESPPFLTNEKINVLDNDLANITI</sequence>
<dbReference type="OMA" id="DIAFARW"/>
<dbReference type="Pfam" id="PF04937">
    <property type="entry name" value="DUF659"/>
    <property type="match status" value="1"/>
</dbReference>
<dbReference type="Proteomes" id="UP000008827">
    <property type="component" value="Chromosome 1"/>
</dbReference>
<dbReference type="PaxDb" id="3847-GLYMA01G12955.1"/>
<dbReference type="PANTHER" id="PTHR32166:SF88">
    <property type="entry name" value="HAT TRANSPOSON SUPERFAMILY"/>
    <property type="match status" value="1"/>
</dbReference>
<name>A0A0R0LHC6_SOYBN</name>
<dbReference type="InterPro" id="IPR007021">
    <property type="entry name" value="DUF659"/>
</dbReference>
<dbReference type="AlphaFoldDB" id="A0A0R0LHC6"/>
<dbReference type="EMBL" id="CM000834">
    <property type="protein sequence ID" value="KRH75620.1"/>
    <property type="molecule type" value="Genomic_DNA"/>
</dbReference>
<dbReference type="Gramene" id="KRH75620">
    <property type="protein sequence ID" value="KRH75620"/>
    <property type="gene ID" value="GLYMA_01G096900"/>
</dbReference>
<evidence type="ECO:0000313" key="3">
    <source>
        <dbReference type="EnsemblPlants" id="KRH75620"/>
    </source>
</evidence>
<dbReference type="SUPFAM" id="SSF53098">
    <property type="entry name" value="Ribonuclease H-like"/>
    <property type="match status" value="1"/>
</dbReference>
<feature type="domain" description="DUF659" evidence="1">
    <location>
        <begin position="149"/>
        <end position="235"/>
    </location>
</feature>
<accession>A0A0R0LHC6</accession>
<dbReference type="PANTHER" id="PTHR32166">
    <property type="entry name" value="OSJNBA0013A04.12 PROTEIN"/>
    <property type="match status" value="1"/>
</dbReference>
<proteinExistence type="predicted"/>
<dbReference type="InterPro" id="IPR012337">
    <property type="entry name" value="RNaseH-like_sf"/>
</dbReference>
<organism evidence="2">
    <name type="scientific">Glycine max</name>
    <name type="common">Soybean</name>
    <name type="synonym">Glycine hispida</name>
    <dbReference type="NCBI Taxonomy" id="3847"/>
    <lineage>
        <taxon>Eukaryota</taxon>
        <taxon>Viridiplantae</taxon>
        <taxon>Streptophyta</taxon>
        <taxon>Embryophyta</taxon>
        <taxon>Tracheophyta</taxon>
        <taxon>Spermatophyta</taxon>
        <taxon>Magnoliopsida</taxon>
        <taxon>eudicotyledons</taxon>
        <taxon>Gunneridae</taxon>
        <taxon>Pentapetalae</taxon>
        <taxon>rosids</taxon>
        <taxon>fabids</taxon>
        <taxon>Fabales</taxon>
        <taxon>Fabaceae</taxon>
        <taxon>Papilionoideae</taxon>
        <taxon>50 kb inversion clade</taxon>
        <taxon>NPAAA clade</taxon>
        <taxon>indigoferoid/millettioid clade</taxon>
        <taxon>Phaseoleae</taxon>
        <taxon>Glycine</taxon>
        <taxon>Glycine subgen. Soja</taxon>
    </lineage>
</organism>
<dbReference type="EnsemblPlants" id="KRH75620">
    <property type="protein sequence ID" value="KRH75620"/>
    <property type="gene ID" value="GLYMA_01G096900"/>
</dbReference>
<gene>
    <name evidence="2" type="ORF">GLYMA_01G096900</name>
</gene>
<reference evidence="3" key="2">
    <citation type="submission" date="2018-02" db="UniProtKB">
        <authorList>
            <consortium name="EnsemblPlants"/>
        </authorList>
    </citation>
    <scope>IDENTIFICATION</scope>
    <source>
        <strain evidence="3">Williams 82</strain>
    </source>
</reference>
<keyword evidence="4" id="KW-1185">Reference proteome</keyword>
<reference evidence="2" key="3">
    <citation type="submission" date="2018-07" db="EMBL/GenBank/DDBJ databases">
        <title>WGS assembly of Glycine max.</title>
        <authorList>
            <person name="Schmutz J."/>
            <person name="Cannon S."/>
            <person name="Schlueter J."/>
            <person name="Ma J."/>
            <person name="Mitros T."/>
            <person name="Nelson W."/>
            <person name="Hyten D."/>
            <person name="Song Q."/>
            <person name="Thelen J."/>
            <person name="Cheng J."/>
            <person name="Xu D."/>
            <person name="Hellsten U."/>
            <person name="May G."/>
            <person name="Yu Y."/>
            <person name="Sakurai T."/>
            <person name="Umezawa T."/>
            <person name="Bhattacharyya M."/>
            <person name="Sandhu D."/>
            <person name="Valliyodan B."/>
            <person name="Lindquist E."/>
            <person name="Peto M."/>
            <person name="Grant D."/>
            <person name="Shu S."/>
            <person name="Goodstein D."/>
            <person name="Barry K."/>
            <person name="Futrell-Griggs M."/>
            <person name="Abernathy B."/>
            <person name="Du J."/>
            <person name="Tian Z."/>
            <person name="Zhu L."/>
            <person name="Gill N."/>
            <person name="Joshi T."/>
            <person name="Libault M."/>
            <person name="Sethuraman A."/>
            <person name="Zhang X."/>
            <person name="Shinozaki K."/>
            <person name="Nguyen H."/>
            <person name="Wing R."/>
            <person name="Cregan P."/>
            <person name="Specht J."/>
            <person name="Grimwood J."/>
            <person name="Rokhsar D."/>
            <person name="Stacey G."/>
            <person name="Shoemaker R."/>
            <person name="Jackson S."/>
        </authorList>
    </citation>
    <scope>NUCLEOTIDE SEQUENCE</scope>
    <source>
        <tissue evidence="2">Callus</tissue>
    </source>
</reference>
<dbReference type="OrthoDB" id="645489at2759"/>
<evidence type="ECO:0000313" key="2">
    <source>
        <dbReference type="EMBL" id="KRH75620.1"/>
    </source>
</evidence>
<protein>
    <recommendedName>
        <fullName evidence="1">DUF659 domain-containing protein</fullName>
    </recommendedName>
</protein>
<reference evidence="2 3" key="1">
    <citation type="journal article" date="2010" name="Nature">
        <title>Genome sequence of the palaeopolyploid soybean.</title>
        <authorList>
            <person name="Schmutz J."/>
            <person name="Cannon S.B."/>
            <person name="Schlueter J."/>
            <person name="Ma J."/>
            <person name="Mitros T."/>
            <person name="Nelson W."/>
            <person name="Hyten D.L."/>
            <person name="Song Q."/>
            <person name="Thelen J.J."/>
            <person name="Cheng J."/>
            <person name="Xu D."/>
            <person name="Hellsten U."/>
            <person name="May G.D."/>
            <person name="Yu Y."/>
            <person name="Sakurai T."/>
            <person name="Umezawa T."/>
            <person name="Bhattacharyya M.K."/>
            <person name="Sandhu D."/>
            <person name="Valliyodan B."/>
            <person name="Lindquist E."/>
            <person name="Peto M."/>
            <person name="Grant D."/>
            <person name="Shu S."/>
            <person name="Goodstein D."/>
            <person name="Barry K."/>
            <person name="Futrell-Griggs M."/>
            <person name="Abernathy B."/>
            <person name="Du J."/>
            <person name="Tian Z."/>
            <person name="Zhu L."/>
            <person name="Gill N."/>
            <person name="Joshi T."/>
            <person name="Libault M."/>
            <person name="Sethuraman A."/>
            <person name="Zhang X.-C."/>
            <person name="Shinozaki K."/>
            <person name="Nguyen H.T."/>
            <person name="Wing R.A."/>
            <person name="Cregan P."/>
            <person name="Specht J."/>
            <person name="Grimwood J."/>
            <person name="Rokhsar D."/>
            <person name="Stacey G."/>
            <person name="Shoemaker R.C."/>
            <person name="Jackson S.A."/>
        </authorList>
    </citation>
    <scope>NUCLEOTIDE SEQUENCE [LARGE SCALE GENOMIC DNA]</scope>
    <source>
        <strain evidence="3">cv. Williams 82</strain>
        <tissue evidence="2">Callus</tissue>
    </source>
</reference>
<evidence type="ECO:0000313" key="4">
    <source>
        <dbReference type="Proteomes" id="UP000008827"/>
    </source>
</evidence>